<reference evidence="2 3" key="1">
    <citation type="submission" date="2023-04" db="EMBL/GenBank/DDBJ databases">
        <title>Streptomyces chengmaiensis sp. nov. isolated from the stem of mangrove plant in Hainan.</title>
        <authorList>
            <person name="Huang X."/>
            <person name="Zhou S."/>
            <person name="Chu X."/>
            <person name="Xie Y."/>
            <person name="Lin Y."/>
        </authorList>
    </citation>
    <scope>NUCLEOTIDE SEQUENCE [LARGE SCALE GENOMIC DNA]</scope>
    <source>
        <strain evidence="2 3">HNM0663</strain>
    </source>
</reference>
<dbReference type="Proteomes" id="UP001223144">
    <property type="component" value="Unassembled WGS sequence"/>
</dbReference>
<organism evidence="2 3">
    <name type="scientific">Streptomyces chengmaiensis</name>
    <dbReference type="NCBI Taxonomy" id="3040919"/>
    <lineage>
        <taxon>Bacteria</taxon>
        <taxon>Bacillati</taxon>
        <taxon>Actinomycetota</taxon>
        <taxon>Actinomycetes</taxon>
        <taxon>Kitasatosporales</taxon>
        <taxon>Streptomycetaceae</taxon>
        <taxon>Streptomyces</taxon>
    </lineage>
</organism>
<dbReference type="EMBL" id="JARWBG010000015">
    <property type="protein sequence ID" value="MDH2390116.1"/>
    <property type="molecule type" value="Genomic_DNA"/>
</dbReference>
<gene>
    <name evidence="2" type="ORF">QCN29_15205</name>
</gene>
<dbReference type="RefSeq" id="WP_279928546.1">
    <property type="nucleotide sequence ID" value="NZ_JARWBG010000015.1"/>
</dbReference>
<proteinExistence type="predicted"/>
<feature type="region of interest" description="Disordered" evidence="1">
    <location>
        <begin position="1"/>
        <end position="20"/>
    </location>
</feature>
<comment type="caution">
    <text evidence="2">The sequence shown here is derived from an EMBL/GenBank/DDBJ whole genome shotgun (WGS) entry which is preliminary data.</text>
</comment>
<keyword evidence="3" id="KW-1185">Reference proteome</keyword>
<accession>A0ABT6HN18</accession>
<protein>
    <submittedName>
        <fullName evidence="2">Uncharacterized protein</fullName>
    </submittedName>
</protein>
<name>A0ABT6HN18_9ACTN</name>
<evidence type="ECO:0000313" key="3">
    <source>
        <dbReference type="Proteomes" id="UP001223144"/>
    </source>
</evidence>
<evidence type="ECO:0000256" key="1">
    <source>
        <dbReference type="SAM" id="MobiDB-lite"/>
    </source>
</evidence>
<sequence length="41" mass="4626">MALRPIERSLAQPKPCTPKNTVGWVSWVYVKKLAPKNTRGC</sequence>
<evidence type="ECO:0000313" key="2">
    <source>
        <dbReference type="EMBL" id="MDH2390116.1"/>
    </source>
</evidence>